<dbReference type="Pfam" id="PF04229">
    <property type="entry name" value="GrpB"/>
    <property type="match status" value="1"/>
</dbReference>
<gene>
    <name evidence="1" type="ORF">SAMN05428946_2606</name>
</gene>
<keyword evidence="1" id="KW-0808">Transferase</keyword>
<reference evidence="2" key="1">
    <citation type="submission" date="2017-01" db="EMBL/GenBank/DDBJ databases">
        <authorList>
            <person name="Varghese N."/>
            <person name="Submissions S."/>
        </authorList>
    </citation>
    <scope>NUCLEOTIDE SEQUENCE [LARGE SCALE GENOMIC DNA]</scope>
    <source>
        <strain evidence="2">MNA4</strain>
    </source>
</reference>
<dbReference type="AlphaFoldDB" id="A0A1U7PPS4"/>
<evidence type="ECO:0000313" key="2">
    <source>
        <dbReference type="Proteomes" id="UP000187550"/>
    </source>
</evidence>
<dbReference type="InterPro" id="IPR043519">
    <property type="entry name" value="NT_sf"/>
</dbReference>
<name>A0A1U7PPS4_9BACI</name>
<keyword evidence="2" id="KW-1185">Reference proteome</keyword>
<accession>A0A1U7PPS4</accession>
<dbReference type="RefSeq" id="WP_076759457.1">
    <property type="nucleotide sequence ID" value="NZ_FTPL01000004.1"/>
</dbReference>
<sequence>MQLGLSKDEVRLENYTPEWKDEFLKVKKELMKCTNLGDDRIEHIGSTAIVDMPAKPIIDILVGVDDLQEVDKPLLKRFSAAGFLRLKVERPGEIVLAKFADETYSIKTHFIHIAEFQKELWNNLIFFRDHLNSNEDARKQYLEVKREYLKASSTGIKEYTNFKEDFVKQIIQKI</sequence>
<dbReference type="Proteomes" id="UP000187550">
    <property type="component" value="Unassembled WGS sequence"/>
</dbReference>
<dbReference type="EMBL" id="FTPL01000004">
    <property type="protein sequence ID" value="SIT91147.1"/>
    <property type="molecule type" value="Genomic_DNA"/>
</dbReference>
<dbReference type="SUPFAM" id="SSF81301">
    <property type="entry name" value="Nucleotidyltransferase"/>
    <property type="match status" value="1"/>
</dbReference>
<proteinExistence type="predicted"/>
<dbReference type="Gene3D" id="3.30.460.10">
    <property type="entry name" value="Beta Polymerase, domain 2"/>
    <property type="match status" value="1"/>
</dbReference>
<organism evidence="1 2">
    <name type="scientific">Edaphobacillus lindanitolerans</name>
    <dbReference type="NCBI Taxonomy" id="550447"/>
    <lineage>
        <taxon>Bacteria</taxon>
        <taxon>Bacillati</taxon>
        <taxon>Bacillota</taxon>
        <taxon>Bacilli</taxon>
        <taxon>Bacillales</taxon>
        <taxon>Bacillaceae</taxon>
        <taxon>Edaphobacillus</taxon>
    </lineage>
</organism>
<dbReference type="PANTHER" id="PTHR34822:SF1">
    <property type="entry name" value="GRPB FAMILY PROTEIN"/>
    <property type="match status" value="1"/>
</dbReference>
<dbReference type="OrthoDB" id="9799092at2"/>
<protein>
    <submittedName>
        <fullName evidence="1">GrpB domain, predicted nucleotidyltransferase, UPF0157 family</fullName>
    </submittedName>
</protein>
<dbReference type="GO" id="GO:0016740">
    <property type="term" value="F:transferase activity"/>
    <property type="evidence" value="ECO:0007669"/>
    <property type="project" value="UniProtKB-KW"/>
</dbReference>
<dbReference type="PANTHER" id="PTHR34822">
    <property type="entry name" value="GRPB DOMAIN PROTEIN (AFU_ORTHOLOGUE AFUA_1G01530)"/>
    <property type="match status" value="1"/>
</dbReference>
<dbReference type="STRING" id="550447.SAMN05428946_2606"/>
<dbReference type="InterPro" id="IPR007344">
    <property type="entry name" value="GrpB/CoaE"/>
</dbReference>
<evidence type="ECO:0000313" key="1">
    <source>
        <dbReference type="EMBL" id="SIT91147.1"/>
    </source>
</evidence>